<accession>A0A0A9ARM0</accession>
<protein>
    <submittedName>
        <fullName evidence="1">Uncharacterized protein</fullName>
    </submittedName>
</protein>
<name>A0A0A9ARM0_ARUDO</name>
<proteinExistence type="predicted"/>
<dbReference type="EMBL" id="GBRH01246350">
    <property type="protein sequence ID" value="JAD51545.1"/>
    <property type="molecule type" value="Transcribed_RNA"/>
</dbReference>
<organism evidence="1">
    <name type="scientific">Arundo donax</name>
    <name type="common">Giant reed</name>
    <name type="synonym">Donax arundinaceus</name>
    <dbReference type="NCBI Taxonomy" id="35708"/>
    <lineage>
        <taxon>Eukaryota</taxon>
        <taxon>Viridiplantae</taxon>
        <taxon>Streptophyta</taxon>
        <taxon>Embryophyta</taxon>
        <taxon>Tracheophyta</taxon>
        <taxon>Spermatophyta</taxon>
        <taxon>Magnoliopsida</taxon>
        <taxon>Liliopsida</taxon>
        <taxon>Poales</taxon>
        <taxon>Poaceae</taxon>
        <taxon>PACMAD clade</taxon>
        <taxon>Arundinoideae</taxon>
        <taxon>Arundineae</taxon>
        <taxon>Arundo</taxon>
    </lineage>
</organism>
<reference evidence="1" key="2">
    <citation type="journal article" date="2015" name="Data Brief">
        <title>Shoot transcriptome of the giant reed, Arundo donax.</title>
        <authorList>
            <person name="Barrero R.A."/>
            <person name="Guerrero F.D."/>
            <person name="Moolhuijzen P."/>
            <person name="Goolsby J.A."/>
            <person name="Tidwell J."/>
            <person name="Bellgard S.E."/>
            <person name="Bellgard M.I."/>
        </authorList>
    </citation>
    <scope>NUCLEOTIDE SEQUENCE</scope>
    <source>
        <tissue evidence="1">Shoot tissue taken approximately 20 cm above the soil surface</tissue>
    </source>
</reference>
<reference evidence="1" key="1">
    <citation type="submission" date="2014-09" db="EMBL/GenBank/DDBJ databases">
        <authorList>
            <person name="Magalhaes I.L.F."/>
            <person name="Oliveira U."/>
            <person name="Santos F.R."/>
            <person name="Vidigal T.H.D.A."/>
            <person name="Brescovit A.D."/>
            <person name="Santos A.J."/>
        </authorList>
    </citation>
    <scope>NUCLEOTIDE SEQUENCE</scope>
    <source>
        <tissue evidence="1">Shoot tissue taken approximately 20 cm above the soil surface</tissue>
    </source>
</reference>
<evidence type="ECO:0000313" key="1">
    <source>
        <dbReference type="EMBL" id="JAD51545.1"/>
    </source>
</evidence>
<sequence length="41" mass="4773">MSPHTNCFVPELLQISTHLEHTSHMQNHTSNSEIYLFVFDS</sequence>
<dbReference type="AlphaFoldDB" id="A0A0A9ARM0"/>